<dbReference type="RefSeq" id="XP_064076355.1">
    <property type="nucleotide sequence ID" value="XM_064220285.1"/>
</dbReference>
<dbReference type="PANTHER" id="PTHR45749:SF35">
    <property type="entry name" value="AC-LIKE TRANSPOSASE-RELATED"/>
    <property type="match status" value="1"/>
</dbReference>
<accession>A0ABM4AYI2</accession>
<evidence type="ECO:0000313" key="3">
    <source>
        <dbReference type="RefSeq" id="XP_064076355.1"/>
    </source>
</evidence>
<evidence type="ECO:0000313" key="2">
    <source>
        <dbReference type="Proteomes" id="UP001652626"/>
    </source>
</evidence>
<gene>
    <name evidence="3" type="primary">LOC135194638</name>
</gene>
<feature type="compositionally biased region" description="Basic residues" evidence="1">
    <location>
        <begin position="1"/>
        <end position="11"/>
    </location>
</feature>
<feature type="region of interest" description="Disordered" evidence="1">
    <location>
        <begin position="1"/>
        <end position="23"/>
    </location>
</feature>
<keyword evidence="2" id="KW-1185">Reference proteome</keyword>
<dbReference type="PANTHER" id="PTHR45749">
    <property type="match status" value="1"/>
</dbReference>
<reference evidence="3" key="1">
    <citation type="submission" date="2025-08" db="UniProtKB">
        <authorList>
            <consortium name="RefSeq"/>
        </authorList>
    </citation>
    <scope>IDENTIFICATION</scope>
    <source>
        <tissue evidence="3">Whole body</tissue>
    </source>
</reference>
<name>A0ABM4AYI2_VANTA</name>
<sequence>MDKKSAIKRHHSPDVLGDSERPPSSSILYPKVEHFIGFISVEKTTAESLTNYIIKELEHLGISFQNCRGQGYDNGANMRGEKSGDAASSCVKCMYIICLLQRLYTLFAGSSQRWAILNAHVKSLSLKPLSETRWECRVASVKAVKYQLSDICDALKDLAENTTHCQLVSECHSIEKEITTYEFVVSLVIWYDILTKINVFSKMWQNENMHLDAAIQHLDAFTNWLDNNRENGFQSSLVTAREIAEENDIDRQFKEVRRRREKRHFDYEGEDEDHEFNAEEIFEINYFYVIVDNMRASCHPRFEALKHHETIFGFLYNIKRLKEISDSELLKQCSDLQISLTVGESCDINGHELYEELNMFICVYEGNEDIISVLKYIIEKKLTEVYPTIEIVLRIIATTPVTVASTERIFSRLKIT</sequence>
<proteinExistence type="predicted"/>
<dbReference type="InterPro" id="IPR012337">
    <property type="entry name" value="RNaseH-like_sf"/>
</dbReference>
<dbReference type="Proteomes" id="UP001652626">
    <property type="component" value="Chromosome Z"/>
</dbReference>
<dbReference type="SUPFAM" id="SSF53098">
    <property type="entry name" value="Ribonuclease H-like"/>
    <property type="match status" value="1"/>
</dbReference>
<protein>
    <submittedName>
        <fullName evidence="3">Zinc finger MYM-type protein 1-like</fullName>
    </submittedName>
</protein>
<dbReference type="GeneID" id="135194638"/>
<evidence type="ECO:0000256" key="1">
    <source>
        <dbReference type="SAM" id="MobiDB-lite"/>
    </source>
</evidence>
<organism evidence="2 3">
    <name type="scientific">Vanessa tameamea</name>
    <name type="common">Kamehameha butterfly</name>
    <dbReference type="NCBI Taxonomy" id="334116"/>
    <lineage>
        <taxon>Eukaryota</taxon>
        <taxon>Metazoa</taxon>
        <taxon>Ecdysozoa</taxon>
        <taxon>Arthropoda</taxon>
        <taxon>Hexapoda</taxon>
        <taxon>Insecta</taxon>
        <taxon>Pterygota</taxon>
        <taxon>Neoptera</taxon>
        <taxon>Endopterygota</taxon>
        <taxon>Lepidoptera</taxon>
        <taxon>Glossata</taxon>
        <taxon>Ditrysia</taxon>
        <taxon>Papilionoidea</taxon>
        <taxon>Nymphalidae</taxon>
        <taxon>Nymphalinae</taxon>
        <taxon>Vanessa</taxon>
    </lineage>
</organism>